<dbReference type="InParanoid" id="K1R5M7"/>
<evidence type="ECO:0000313" key="1">
    <source>
        <dbReference type="EMBL" id="EKC41008.1"/>
    </source>
</evidence>
<accession>K1R5M7</accession>
<name>K1R5M7_MAGGI</name>
<dbReference type="AlphaFoldDB" id="K1R5M7"/>
<protein>
    <submittedName>
        <fullName evidence="1">Uncharacterized protein</fullName>
    </submittedName>
</protein>
<sequence length="92" mass="10102">MSMVRIYMYMRKSHDLNGVCCANYKMVEGVCQRQEIDIINPQSSSNDSPLRELTSMHCGTTSPLSVIIQTKTEVKIPGNPGAAATIILDPNS</sequence>
<reference evidence="1" key="1">
    <citation type="journal article" date="2012" name="Nature">
        <title>The oyster genome reveals stress adaptation and complexity of shell formation.</title>
        <authorList>
            <person name="Zhang G."/>
            <person name="Fang X."/>
            <person name="Guo X."/>
            <person name="Li L."/>
            <person name="Luo R."/>
            <person name="Xu F."/>
            <person name="Yang P."/>
            <person name="Zhang L."/>
            <person name="Wang X."/>
            <person name="Qi H."/>
            <person name="Xiong Z."/>
            <person name="Que H."/>
            <person name="Xie Y."/>
            <person name="Holland P.W."/>
            <person name="Paps J."/>
            <person name="Zhu Y."/>
            <person name="Wu F."/>
            <person name="Chen Y."/>
            <person name="Wang J."/>
            <person name="Peng C."/>
            <person name="Meng J."/>
            <person name="Yang L."/>
            <person name="Liu J."/>
            <person name="Wen B."/>
            <person name="Zhang N."/>
            <person name="Huang Z."/>
            <person name="Zhu Q."/>
            <person name="Feng Y."/>
            <person name="Mount A."/>
            <person name="Hedgecock D."/>
            <person name="Xu Z."/>
            <person name="Liu Y."/>
            <person name="Domazet-Loso T."/>
            <person name="Du Y."/>
            <person name="Sun X."/>
            <person name="Zhang S."/>
            <person name="Liu B."/>
            <person name="Cheng P."/>
            <person name="Jiang X."/>
            <person name="Li J."/>
            <person name="Fan D."/>
            <person name="Wang W."/>
            <person name="Fu W."/>
            <person name="Wang T."/>
            <person name="Wang B."/>
            <person name="Zhang J."/>
            <person name="Peng Z."/>
            <person name="Li Y."/>
            <person name="Li N."/>
            <person name="Wang J."/>
            <person name="Chen M."/>
            <person name="He Y."/>
            <person name="Tan F."/>
            <person name="Song X."/>
            <person name="Zheng Q."/>
            <person name="Huang R."/>
            <person name="Yang H."/>
            <person name="Du X."/>
            <person name="Chen L."/>
            <person name="Yang M."/>
            <person name="Gaffney P.M."/>
            <person name="Wang S."/>
            <person name="Luo L."/>
            <person name="She Z."/>
            <person name="Ming Y."/>
            <person name="Huang W."/>
            <person name="Zhang S."/>
            <person name="Huang B."/>
            <person name="Zhang Y."/>
            <person name="Qu T."/>
            <person name="Ni P."/>
            <person name="Miao G."/>
            <person name="Wang J."/>
            <person name="Wang Q."/>
            <person name="Steinberg C.E."/>
            <person name="Wang H."/>
            <person name="Li N."/>
            <person name="Qian L."/>
            <person name="Zhang G."/>
            <person name="Li Y."/>
            <person name="Yang H."/>
            <person name="Liu X."/>
            <person name="Wang J."/>
            <person name="Yin Y."/>
            <person name="Wang J."/>
        </authorList>
    </citation>
    <scope>NUCLEOTIDE SEQUENCE [LARGE SCALE GENOMIC DNA]</scope>
    <source>
        <strain evidence="1">05x7-T-G4-1.051#20</strain>
    </source>
</reference>
<dbReference type="EMBL" id="JH823218">
    <property type="protein sequence ID" value="EKC41008.1"/>
    <property type="molecule type" value="Genomic_DNA"/>
</dbReference>
<organism evidence="1">
    <name type="scientific">Magallana gigas</name>
    <name type="common">Pacific oyster</name>
    <name type="synonym">Crassostrea gigas</name>
    <dbReference type="NCBI Taxonomy" id="29159"/>
    <lineage>
        <taxon>Eukaryota</taxon>
        <taxon>Metazoa</taxon>
        <taxon>Spiralia</taxon>
        <taxon>Lophotrochozoa</taxon>
        <taxon>Mollusca</taxon>
        <taxon>Bivalvia</taxon>
        <taxon>Autobranchia</taxon>
        <taxon>Pteriomorphia</taxon>
        <taxon>Ostreida</taxon>
        <taxon>Ostreoidea</taxon>
        <taxon>Ostreidae</taxon>
        <taxon>Magallana</taxon>
    </lineage>
</organism>
<proteinExistence type="predicted"/>
<dbReference type="HOGENOM" id="CLU_2415422_0_0_1"/>
<gene>
    <name evidence="1" type="ORF">CGI_10025312</name>
</gene>